<name>A0AAP0R2A9_LIQFO</name>
<organism evidence="2 3">
    <name type="scientific">Liquidambar formosana</name>
    <name type="common">Formosan gum</name>
    <dbReference type="NCBI Taxonomy" id="63359"/>
    <lineage>
        <taxon>Eukaryota</taxon>
        <taxon>Viridiplantae</taxon>
        <taxon>Streptophyta</taxon>
        <taxon>Embryophyta</taxon>
        <taxon>Tracheophyta</taxon>
        <taxon>Spermatophyta</taxon>
        <taxon>Magnoliopsida</taxon>
        <taxon>eudicotyledons</taxon>
        <taxon>Gunneridae</taxon>
        <taxon>Pentapetalae</taxon>
        <taxon>Saxifragales</taxon>
        <taxon>Altingiaceae</taxon>
        <taxon>Liquidambar</taxon>
    </lineage>
</organism>
<accession>A0AAP0R2A9</accession>
<protein>
    <submittedName>
        <fullName evidence="2">Uncharacterized protein</fullName>
    </submittedName>
</protein>
<proteinExistence type="predicted"/>
<evidence type="ECO:0000256" key="1">
    <source>
        <dbReference type="SAM" id="MobiDB-lite"/>
    </source>
</evidence>
<gene>
    <name evidence="2" type="ORF">L1049_027103</name>
</gene>
<feature type="compositionally biased region" description="Basic and acidic residues" evidence="1">
    <location>
        <begin position="14"/>
        <end position="37"/>
    </location>
</feature>
<evidence type="ECO:0000313" key="3">
    <source>
        <dbReference type="Proteomes" id="UP001415857"/>
    </source>
</evidence>
<reference evidence="2 3" key="1">
    <citation type="journal article" date="2024" name="Plant J.">
        <title>Genome sequences and population genomics reveal climatic adaptation and genomic divergence between two closely related sweetgum species.</title>
        <authorList>
            <person name="Xu W.Q."/>
            <person name="Ren C.Q."/>
            <person name="Zhang X.Y."/>
            <person name="Comes H.P."/>
            <person name="Liu X.H."/>
            <person name="Li Y.G."/>
            <person name="Kettle C.J."/>
            <person name="Jalonen R."/>
            <person name="Gaisberger H."/>
            <person name="Ma Y.Z."/>
            <person name="Qiu Y.X."/>
        </authorList>
    </citation>
    <scope>NUCLEOTIDE SEQUENCE [LARGE SCALE GENOMIC DNA]</scope>
    <source>
        <strain evidence="2">Hangzhou</strain>
    </source>
</reference>
<keyword evidence="3" id="KW-1185">Reference proteome</keyword>
<evidence type="ECO:0000313" key="2">
    <source>
        <dbReference type="EMBL" id="KAK9266009.1"/>
    </source>
</evidence>
<feature type="region of interest" description="Disordered" evidence="1">
    <location>
        <begin position="1"/>
        <end position="49"/>
    </location>
</feature>
<dbReference type="Proteomes" id="UP001415857">
    <property type="component" value="Unassembled WGS sequence"/>
</dbReference>
<dbReference type="EMBL" id="JBBPBK010000261">
    <property type="protein sequence ID" value="KAK9266009.1"/>
    <property type="molecule type" value="Genomic_DNA"/>
</dbReference>
<sequence length="123" mass="14142">MDKVKDRGHRSKDRRKDSVKLTDGSHSDYHFPMEKPKNTKLAFSRSPEDNGLCSMWATSPRRMEILEKCASILLNVKDIGKADIYLKVLLSGGNFDSSRIEYDFEIEKSEAHYHFGGNFLFPI</sequence>
<comment type="caution">
    <text evidence="2">The sequence shown here is derived from an EMBL/GenBank/DDBJ whole genome shotgun (WGS) entry which is preliminary data.</text>
</comment>
<dbReference type="AlphaFoldDB" id="A0AAP0R2A9"/>
<feature type="compositionally biased region" description="Basic residues" evidence="1">
    <location>
        <begin position="1"/>
        <end position="13"/>
    </location>
</feature>